<evidence type="ECO:0000313" key="2">
    <source>
        <dbReference type="EMBL" id="GHO53886.1"/>
    </source>
</evidence>
<gene>
    <name evidence="2" type="ORF">KSB_23610</name>
</gene>
<keyword evidence="3" id="KW-1185">Reference proteome</keyword>
<evidence type="ECO:0000256" key="1">
    <source>
        <dbReference type="SAM" id="Phobius"/>
    </source>
</evidence>
<feature type="transmembrane region" description="Helical" evidence="1">
    <location>
        <begin position="124"/>
        <end position="155"/>
    </location>
</feature>
<feature type="transmembrane region" description="Helical" evidence="1">
    <location>
        <begin position="175"/>
        <end position="196"/>
    </location>
</feature>
<dbReference type="PANTHER" id="PTHR37305">
    <property type="entry name" value="INTEGRAL MEMBRANE PROTEIN-RELATED"/>
    <property type="match status" value="1"/>
</dbReference>
<proteinExistence type="predicted"/>
<evidence type="ECO:0000313" key="3">
    <source>
        <dbReference type="Proteomes" id="UP000654345"/>
    </source>
</evidence>
<feature type="transmembrane region" description="Helical" evidence="1">
    <location>
        <begin position="278"/>
        <end position="297"/>
    </location>
</feature>
<feature type="transmembrane region" description="Helical" evidence="1">
    <location>
        <begin position="36"/>
        <end position="56"/>
    </location>
</feature>
<dbReference type="RefSeq" id="WP_201370656.1">
    <property type="nucleotide sequence ID" value="NZ_BNJG01000001.1"/>
</dbReference>
<dbReference type="EMBL" id="BNJG01000001">
    <property type="protein sequence ID" value="GHO53886.1"/>
    <property type="molecule type" value="Genomic_DNA"/>
</dbReference>
<accession>A0ABQ3UMA5</accession>
<keyword evidence="1" id="KW-0472">Membrane</keyword>
<sequence length="303" mass="33025">MSTVVAKSPASSLAQSARPSFLGLIQGELIKLSRQWLTWLMVLCLVAGTILLHFIIASNSSTHTNIATSSPQFFYSEMNMTLFVLRVFGGIFLMILTGLMIGVEYQNGTIRIILARGVGRVQLLLAKLTAMLIVGIELFVVGVLFNALLVLVTLYSQGGSISIIDKMPAEVWNNIGIYLYTVAISFAVTILMTATVSVLGRSLAFGMSVALAWFAVDNIGSLFLYLAHGFTKQQFFLDVTAYLLGPILNVMPKALLPKSLDITVTFSPFVNVDGPHTLWVALAYAVAFLVISIGVIWKRDVHE</sequence>
<feature type="transmembrane region" description="Helical" evidence="1">
    <location>
        <begin position="203"/>
        <end position="227"/>
    </location>
</feature>
<dbReference type="Proteomes" id="UP000654345">
    <property type="component" value="Unassembled WGS sequence"/>
</dbReference>
<organism evidence="2 3">
    <name type="scientific">Ktedonobacter robiniae</name>
    <dbReference type="NCBI Taxonomy" id="2778365"/>
    <lineage>
        <taxon>Bacteria</taxon>
        <taxon>Bacillati</taxon>
        <taxon>Chloroflexota</taxon>
        <taxon>Ktedonobacteria</taxon>
        <taxon>Ktedonobacterales</taxon>
        <taxon>Ktedonobacteraceae</taxon>
        <taxon>Ktedonobacter</taxon>
    </lineage>
</organism>
<name>A0ABQ3UMA5_9CHLR</name>
<dbReference type="PANTHER" id="PTHR37305:SF1">
    <property type="entry name" value="MEMBRANE PROTEIN"/>
    <property type="match status" value="1"/>
</dbReference>
<protein>
    <recommendedName>
        <fullName evidence="4">ABC transporter permease</fullName>
    </recommendedName>
</protein>
<comment type="caution">
    <text evidence="2">The sequence shown here is derived from an EMBL/GenBank/DDBJ whole genome shotgun (WGS) entry which is preliminary data.</text>
</comment>
<evidence type="ECO:0008006" key="4">
    <source>
        <dbReference type="Google" id="ProtNLM"/>
    </source>
</evidence>
<dbReference type="Pfam" id="PF12730">
    <property type="entry name" value="ABC2_membrane_4"/>
    <property type="match status" value="1"/>
</dbReference>
<keyword evidence="1" id="KW-1133">Transmembrane helix</keyword>
<keyword evidence="1" id="KW-0812">Transmembrane</keyword>
<feature type="transmembrane region" description="Helical" evidence="1">
    <location>
        <begin position="83"/>
        <end position="103"/>
    </location>
</feature>
<reference evidence="2 3" key="1">
    <citation type="journal article" date="2021" name="Int. J. Syst. Evol. Microbiol.">
        <title>Reticulibacter mediterranei gen. nov., sp. nov., within the new family Reticulibacteraceae fam. nov., and Ktedonospora formicarum gen. nov., sp. nov., Ktedonobacter robiniae sp. nov., Dictyobacter formicarum sp. nov. and Dictyobacter arantiisoli sp. nov., belonging to the class Ktedonobacteria.</title>
        <authorList>
            <person name="Yabe S."/>
            <person name="Zheng Y."/>
            <person name="Wang C.M."/>
            <person name="Sakai Y."/>
            <person name="Abe K."/>
            <person name="Yokota A."/>
            <person name="Donadio S."/>
            <person name="Cavaletti L."/>
            <person name="Monciardini P."/>
        </authorList>
    </citation>
    <scope>NUCLEOTIDE SEQUENCE [LARGE SCALE GENOMIC DNA]</scope>
    <source>
        <strain evidence="2 3">SOSP1-30</strain>
    </source>
</reference>